<dbReference type="PANTHER" id="PTHR34129">
    <property type="entry name" value="BLR1139 PROTEIN"/>
    <property type="match status" value="1"/>
</dbReference>
<accession>A0A841LHB6</accession>
<dbReference type="AlphaFoldDB" id="A0A841LHB6"/>
<proteinExistence type="predicted"/>
<dbReference type="Proteomes" id="UP000538147">
    <property type="component" value="Unassembled WGS sequence"/>
</dbReference>
<comment type="caution">
    <text evidence="1">The sequence shown here is derived from an EMBL/GenBank/DDBJ whole genome shotgun (WGS) entry which is preliminary data.</text>
</comment>
<name>A0A841LHB6_9SPHN</name>
<dbReference type="Gene3D" id="3.20.170.20">
    <property type="entry name" value="Protein of unknown function DUF952"/>
    <property type="match status" value="1"/>
</dbReference>
<organism evidence="1 2">
    <name type="scientific">Polymorphobacter multimanifer</name>
    <dbReference type="NCBI Taxonomy" id="1070431"/>
    <lineage>
        <taxon>Bacteria</taxon>
        <taxon>Pseudomonadati</taxon>
        <taxon>Pseudomonadota</taxon>
        <taxon>Alphaproteobacteria</taxon>
        <taxon>Sphingomonadales</taxon>
        <taxon>Sphingosinicellaceae</taxon>
        <taxon>Polymorphobacter</taxon>
    </lineage>
</organism>
<dbReference type="RefSeq" id="WP_184202708.1">
    <property type="nucleotide sequence ID" value="NZ_BMOX01000006.1"/>
</dbReference>
<evidence type="ECO:0000313" key="1">
    <source>
        <dbReference type="EMBL" id="MBB6229195.1"/>
    </source>
</evidence>
<keyword evidence="2" id="KW-1185">Reference proteome</keyword>
<dbReference type="EMBL" id="JACIIV010000035">
    <property type="protein sequence ID" value="MBB6229195.1"/>
    <property type="molecule type" value="Genomic_DNA"/>
</dbReference>
<dbReference type="Pfam" id="PF06108">
    <property type="entry name" value="DUF952"/>
    <property type="match status" value="1"/>
</dbReference>
<dbReference type="PANTHER" id="PTHR34129:SF1">
    <property type="entry name" value="DUF952 DOMAIN-CONTAINING PROTEIN"/>
    <property type="match status" value="1"/>
</dbReference>
<reference evidence="1 2" key="1">
    <citation type="submission" date="2020-08" db="EMBL/GenBank/DDBJ databases">
        <title>Genomic Encyclopedia of Type Strains, Phase IV (KMG-IV): sequencing the most valuable type-strain genomes for metagenomic binning, comparative biology and taxonomic classification.</title>
        <authorList>
            <person name="Goeker M."/>
        </authorList>
    </citation>
    <scope>NUCLEOTIDE SEQUENCE [LARGE SCALE GENOMIC DNA]</scope>
    <source>
        <strain evidence="1 2">DSM 102189</strain>
    </source>
</reference>
<evidence type="ECO:0000313" key="2">
    <source>
        <dbReference type="Proteomes" id="UP000538147"/>
    </source>
</evidence>
<gene>
    <name evidence="1" type="ORF">FHS79_003396</name>
</gene>
<dbReference type="InterPro" id="IPR009297">
    <property type="entry name" value="DUF952"/>
</dbReference>
<dbReference type="SUPFAM" id="SSF56399">
    <property type="entry name" value="ADP-ribosylation"/>
    <property type="match status" value="1"/>
</dbReference>
<protein>
    <submittedName>
        <fullName evidence="1">Uncharacterized protein (DUF952 family)</fullName>
    </submittedName>
</protein>
<sequence length="101" mass="10923">MQPVIKLLRPHEWAQFHADGHFAGSPDDLRDGYIHLSTPDQVAPTAAKWFAGVEGLMALTLDADALAPLKWEPARGGVLFPHLYRPLLLGDVLDAAPFAAG</sequence>